<feature type="region of interest" description="Disordered" evidence="1">
    <location>
        <begin position="195"/>
        <end position="222"/>
    </location>
</feature>
<feature type="compositionally biased region" description="Low complexity" evidence="1">
    <location>
        <begin position="52"/>
        <end position="70"/>
    </location>
</feature>
<feature type="compositionally biased region" description="Basic and acidic residues" evidence="1">
    <location>
        <begin position="357"/>
        <end position="375"/>
    </location>
</feature>
<dbReference type="OrthoDB" id="1934890at2759"/>
<dbReference type="AlphaFoldDB" id="W9RW32"/>
<keyword evidence="3" id="KW-1185">Reference proteome</keyword>
<feature type="region of interest" description="Disordered" evidence="1">
    <location>
        <begin position="30"/>
        <end position="166"/>
    </location>
</feature>
<evidence type="ECO:0000256" key="1">
    <source>
        <dbReference type="SAM" id="MobiDB-lite"/>
    </source>
</evidence>
<feature type="region of interest" description="Disordered" evidence="1">
    <location>
        <begin position="339"/>
        <end position="399"/>
    </location>
</feature>
<evidence type="ECO:0000313" key="3">
    <source>
        <dbReference type="Proteomes" id="UP000030645"/>
    </source>
</evidence>
<accession>W9RW32</accession>
<dbReference type="eggNOG" id="ENOG502QVD1">
    <property type="taxonomic scope" value="Eukaryota"/>
</dbReference>
<feature type="compositionally biased region" description="Low complexity" evidence="1">
    <location>
        <begin position="30"/>
        <end position="45"/>
    </location>
</feature>
<dbReference type="STRING" id="981085.W9RW32"/>
<feature type="compositionally biased region" description="Basic and acidic residues" evidence="1">
    <location>
        <begin position="143"/>
        <end position="166"/>
    </location>
</feature>
<feature type="compositionally biased region" description="Basic residues" evidence="1">
    <location>
        <begin position="114"/>
        <end position="135"/>
    </location>
</feature>
<feature type="region of interest" description="Disordered" evidence="1">
    <location>
        <begin position="416"/>
        <end position="578"/>
    </location>
</feature>
<organism evidence="2 3">
    <name type="scientific">Morus notabilis</name>
    <dbReference type="NCBI Taxonomy" id="981085"/>
    <lineage>
        <taxon>Eukaryota</taxon>
        <taxon>Viridiplantae</taxon>
        <taxon>Streptophyta</taxon>
        <taxon>Embryophyta</taxon>
        <taxon>Tracheophyta</taxon>
        <taxon>Spermatophyta</taxon>
        <taxon>Magnoliopsida</taxon>
        <taxon>eudicotyledons</taxon>
        <taxon>Gunneridae</taxon>
        <taxon>Pentapetalae</taxon>
        <taxon>rosids</taxon>
        <taxon>fabids</taxon>
        <taxon>Rosales</taxon>
        <taxon>Moraceae</taxon>
        <taxon>Moreae</taxon>
        <taxon>Morus</taxon>
    </lineage>
</organism>
<feature type="compositionally biased region" description="Basic and acidic residues" evidence="1">
    <location>
        <begin position="564"/>
        <end position="578"/>
    </location>
</feature>
<dbReference type="Proteomes" id="UP000030645">
    <property type="component" value="Unassembled WGS sequence"/>
</dbReference>
<name>W9RW32_9ROSA</name>
<evidence type="ECO:0000313" key="2">
    <source>
        <dbReference type="EMBL" id="EXB75044.1"/>
    </source>
</evidence>
<proteinExistence type="predicted"/>
<dbReference type="EMBL" id="KE344671">
    <property type="protein sequence ID" value="EXB75044.1"/>
    <property type="molecule type" value="Genomic_DNA"/>
</dbReference>
<dbReference type="KEGG" id="mnt:21395397"/>
<dbReference type="PANTHER" id="PTHR33448">
    <property type="entry name" value="CHLOROPLAST PROTEIN HCF243-RELATED"/>
    <property type="match status" value="1"/>
</dbReference>
<feature type="compositionally biased region" description="Acidic residues" evidence="1">
    <location>
        <begin position="441"/>
        <end position="452"/>
    </location>
</feature>
<reference evidence="3" key="1">
    <citation type="submission" date="2013-01" db="EMBL/GenBank/DDBJ databases">
        <title>Draft Genome Sequence of a Mulberry Tree, Morus notabilis C.K. Schneid.</title>
        <authorList>
            <person name="He N."/>
            <person name="Zhao S."/>
        </authorList>
    </citation>
    <scope>NUCLEOTIDE SEQUENCE</scope>
</reference>
<feature type="compositionally biased region" description="Basic and acidic residues" evidence="1">
    <location>
        <begin position="502"/>
        <end position="525"/>
    </location>
</feature>
<sequence length="744" mass="82285">MESSSTTSSSLPTTTSGATSELFICFTSRLSSSSSMKISSKSILSPGRARDSSQISLSSSLSRRLKTSGSLKGGQASPMFPTAVGNKKRSGCGGAFENPEPSSPKVTCIGQVRVKTKKQGKKMRAATARPSKRRSSNGGGEASFRRAEENNKLKLEEDETHKTAEENSHKWVTICEALREFNCFLPCRSSCTNTTAAGEKESSNNNNNNCSDKLEKRTSSTSFNGRSCGAVFARWLVSLQDGEGKGREIELVVGEEEEEREDERSGGRSLRRRVFEGIEFKEEDEKSTGFDKVGGNGGGEGEETVGRVSICIPPKNALLLMRCRSDPVKMAALANRFWDPPEKGDENEEREAEVVNEEDKCEDHPKSDMCSEKYDSSCININGKKGEEEETPEEKRPEMVTKEEAIDIEGVVVVVDEAPEENVERRTSIEMDGNAEIAGDATEEEPLEEDFEVVLLEQKEEEDEEKKQELDAIQSTDEPENVVDPEEKVEADDDEEEEEEEKESHCPEEFAIGEKEIEKEEEYEKPIFSSASEEKEEEERVAEGSMKEEVEEAETTTQQQVVTDEEKTGREEPKEEKGMNLESNLPDCLLLMMCEPKVSMEVSKETWVCSTDFIQWLPDRRRVNLKRLPEEPKKRPNVTAVDGVGGPVHNRVPPAQLMQPPRSSCSLPMTAAAAAAAQQSMASVIERKLVGTKPGFEPFVLTRCKSEPMRSAANLAPDARFWKNRKLEPHRQATLGVGAAGGGV</sequence>
<protein>
    <submittedName>
        <fullName evidence="2">Uncharacterized protein</fullName>
    </submittedName>
</protein>
<dbReference type="PANTHER" id="PTHR33448:SF4">
    <property type="entry name" value="CHLOROPLAST PROTEIN HCF243"/>
    <property type="match status" value="1"/>
</dbReference>
<feature type="compositionally biased region" description="Acidic residues" evidence="1">
    <location>
        <begin position="345"/>
        <end position="356"/>
    </location>
</feature>
<feature type="compositionally biased region" description="Acidic residues" evidence="1">
    <location>
        <begin position="477"/>
        <end position="501"/>
    </location>
</feature>
<gene>
    <name evidence="2" type="ORF">L484_012168</name>
</gene>